<keyword evidence="16" id="KW-1185">Reference proteome</keyword>
<dbReference type="GO" id="GO:0020037">
    <property type="term" value="F:heme binding"/>
    <property type="evidence" value="ECO:0007669"/>
    <property type="project" value="TreeGrafter"/>
</dbReference>
<keyword evidence="10" id="KW-0408">Iron</keyword>
<keyword evidence="11 13" id="KW-0472">Membrane</keyword>
<keyword evidence="3" id="KW-0813">Transport</keyword>
<protein>
    <recommendedName>
        <fullName evidence="14">Cytochrome b561 bacterial/Ni-hydrogenase domain-containing protein</fullName>
    </recommendedName>
</protein>
<feature type="transmembrane region" description="Helical" evidence="13">
    <location>
        <begin position="6"/>
        <end position="23"/>
    </location>
</feature>
<comment type="cofactor">
    <cofactor evidence="1">
        <name>heme b</name>
        <dbReference type="ChEBI" id="CHEBI:60344"/>
    </cofactor>
</comment>
<dbReference type="RefSeq" id="WP_160596900.1">
    <property type="nucleotide sequence ID" value="NZ_WTYS01000001.1"/>
</dbReference>
<gene>
    <name evidence="15" type="ORF">GRI36_01740</name>
</gene>
<evidence type="ECO:0000313" key="15">
    <source>
        <dbReference type="EMBL" id="MXO55595.1"/>
    </source>
</evidence>
<keyword evidence="5" id="KW-0349">Heme</keyword>
<evidence type="ECO:0000256" key="13">
    <source>
        <dbReference type="SAM" id="Phobius"/>
    </source>
</evidence>
<evidence type="ECO:0000256" key="1">
    <source>
        <dbReference type="ARBA" id="ARBA00001970"/>
    </source>
</evidence>
<dbReference type="InterPro" id="IPR011577">
    <property type="entry name" value="Cyt_b561_bac/Ni-Hgenase"/>
</dbReference>
<keyword evidence="4" id="KW-1003">Cell membrane</keyword>
<evidence type="ECO:0000313" key="16">
    <source>
        <dbReference type="Proteomes" id="UP000468943"/>
    </source>
</evidence>
<accession>A0A6I4SIY8</accession>
<name>A0A6I4SIY8_9SPHN</name>
<evidence type="ECO:0000256" key="6">
    <source>
        <dbReference type="ARBA" id="ARBA00022692"/>
    </source>
</evidence>
<evidence type="ECO:0000256" key="7">
    <source>
        <dbReference type="ARBA" id="ARBA00022723"/>
    </source>
</evidence>
<dbReference type="InterPro" id="IPR052168">
    <property type="entry name" value="Cytochrome_b561_oxidase"/>
</dbReference>
<keyword evidence="6 13" id="KW-0812">Transmembrane</keyword>
<evidence type="ECO:0000256" key="2">
    <source>
        <dbReference type="ARBA" id="ARBA00004651"/>
    </source>
</evidence>
<feature type="transmembrane region" description="Helical" evidence="13">
    <location>
        <begin position="157"/>
        <end position="176"/>
    </location>
</feature>
<evidence type="ECO:0000256" key="4">
    <source>
        <dbReference type="ARBA" id="ARBA00022475"/>
    </source>
</evidence>
<keyword evidence="8" id="KW-0249">Electron transport</keyword>
<sequence length="287" mass="32769">MYGSNFESWVAMAIIVTSVLTAWTMNYRAPKVRAFGTFLAALGCFAVVFWFAAILGTDVLDNPKPNQTPMDSAKPALMWIQATIALIAALMLSWTAVKQLGSTTELDLPLANEPDRYGRVSRILHWTTAILFISLFPIGMFASMIPEDTWFRNQYYVVHKTIGVLVFALLLVRLVWNRRSKRPDLDPSLKPTERKWAHRVHILLYVMLIAMPVTGYVMTSFHGFPTYFFAWELDPLWGKSDAYIIWGTFHKYLLPYLLYIILGAHILGALKHHFIDRHSGALKRMVA</sequence>
<proteinExistence type="inferred from homology"/>
<dbReference type="SUPFAM" id="SSF81342">
    <property type="entry name" value="Transmembrane di-heme cytochromes"/>
    <property type="match status" value="1"/>
</dbReference>
<feature type="transmembrane region" description="Helical" evidence="13">
    <location>
        <begin position="76"/>
        <end position="97"/>
    </location>
</feature>
<feature type="domain" description="Cytochrome b561 bacterial/Ni-hydrogenase" evidence="14">
    <location>
        <begin position="116"/>
        <end position="286"/>
    </location>
</feature>
<dbReference type="PANTHER" id="PTHR30529">
    <property type="entry name" value="CYTOCHROME B561"/>
    <property type="match status" value="1"/>
</dbReference>
<dbReference type="EMBL" id="WTYS01000001">
    <property type="protein sequence ID" value="MXO55595.1"/>
    <property type="molecule type" value="Genomic_DNA"/>
</dbReference>
<dbReference type="GO" id="GO:0005886">
    <property type="term" value="C:plasma membrane"/>
    <property type="evidence" value="ECO:0007669"/>
    <property type="project" value="UniProtKB-SubCell"/>
</dbReference>
<feature type="transmembrane region" description="Helical" evidence="13">
    <location>
        <begin position="196"/>
        <end position="218"/>
    </location>
</feature>
<evidence type="ECO:0000256" key="10">
    <source>
        <dbReference type="ARBA" id="ARBA00023004"/>
    </source>
</evidence>
<dbReference type="Gene3D" id="1.20.950.20">
    <property type="entry name" value="Transmembrane di-heme cytochromes, Chain C"/>
    <property type="match status" value="1"/>
</dbReference>
<dbReference type="PANTHER" id="PTHR30529:SF1">
    <property type="entry name" value="CYTOCHROME B561 HOMOLOG 2"/>
    <property type="match status" value="1"/>
</dbReference>
<dbReference type="Proteomes" id="UP000468943">
    <property type="component" value="Unassembled WGS sequence"/>
</dbReference>
<feature type="transmembrane region" description="Helical" evidence="13">
    <location>
        <begin position="123"/>
        <end position="145"/>
    </location>
</feature>
<dbReference type="Pfam" id="PF01292">
    <property type="entry name" value="Ni_hydr_CYTB"/>
    <property type="match status" value="1"/>
</dbReference>
<feature type="transmembrane region" description="Helical" evidence="13">
    <location>
        <begin position="256"/>
        <end position="275"/>
    </location>
</feature>
<evidence type="ECO:0000256" key="11">
    <source>
        <dbReference type="ARBA" id="ARBA00023136"/>
    </source>
</evidence>
<dbReference type="GO" id="GO:0022904">
    <property type="term" value="P:respiratory electron transport chain"/>
    <property type="evidence" value="ECO:0007669"/>
    <property type="project" value="InterPro"/>
</dbReference>
<evidence type="ECO:0000256" key="5">
    <source>
        <dbReference type="ARBA" id="ARBA00022617"/>
    </source>
</evidence>
<evidence type="ECO:0000256" key="3">
    <source>
        <dbReference type="ARBA" id="ARBA00022448"/>
    </source>
</evidence>
<organism evidence="15 16">
    <name type="scientific">Pontixanthobacter gangjinensis</name>
    <dbReference type="NCBI Taxonomy" id="1028742"/>
    <lineage>
        <taxon>Bacteria</taxon>
        <taxon>Pseudomonadati</taxon>
        <taxon>Pseudomonadota</taxon>
        <taxon>Alphaproteobacteria</taxon>
        <taxon>Sphingomonadales</taxon>
        <taxon>Erythrobacteraceae</taxon>
        <taxon>Pontixanthobacter</taxon>
    </lineage>
</organism>
<evidence type="ECO:0000256" key="9">
    <source>
        <dbReference type="ARBA" id="ARBA00022989"/>
    </source>
</evidence>
<comment type="caution">
    <text evidence="15">The sequence shown here is derived from an EMBL/GenBank/DDBJ whole genome shotgun (WGS) entry which is preliminary data.</text>
</comment>
<dbReference type="InterPro" id="IPR016174">
    <property type="entry name" value="Di-haem_cyt_TM"/>
</dbReference>
<dbReference type="GO" id="GO:0046872">
    <property type="term" value="F:metal ion binding"/>
    <property type="evidence" value="ECO:0007669"/>
    <property type="project" value="UniProtKB-KW"/>
</dbReference>
<comment type="subcellular location">
    <subcellularLocation>
        <location evidence="2">Cell membrane</location>
        <topology evidence="2">Multi-pass membrane protein</topology>
    </subcellularLocation>
</comment>
<feature type="transmembrane region" description="Helical" evidence="13">
    <location>
        <begin position="35"/>
        <end position="56"/>
    </location>
</feature>
<evidence type="ECO:0000256" key="12">
    <source>
        <dbReference type="ARBA" id="ARBA00037975"/>
    </source>
</evidence>
<reference evidence="15 16" key="1">
    <citation type="submission" date="2019-12" db="EMBL/GenBank/DDBJ databases">
        <title>Genomic-based taxomic classification of the family Erythrobacteraceae.</title>
        <authorList>
            <person name="Xu L."/>
        </authorList>
    </citation>
    <scope>NUCLEOTIDE SEQUENCE [LARGE SCALE GENOMIC DNA]</scope>
    <source>
        <strain evidence="15 16">JCM 17802</strain>
    </source>
</reference>
<evidence type="ECO:0000256" key="8">
    <source>
        <dbReference type="ARBA" id="ARBA00022982"/>
    </source>
</evidence>
<dbReference type="OrthoDB" id="1247465at2"/>
<dbReference type="AlphaFoldDB" id="A0A6I4SIY8"/>
<dbReference type="GO" id="GO:0009055">
    <property type="term" value="F:electron transfer activity"/>
    <property type="evidence" value="ECO:0007669"/>
    <property type="project" value="InterPro"/>
</dbReference>
<evidence type="ECO:0000259" key="14">
    <source>
        <dbReference type="Pfam" id="PF01292"/>
    </source>
</evidence>
<comment type="similarity">
    <text evidence="12">Belongs to the cytochrome b561 family.</text>
</comment>
<keyword evidence="7" id="KW-0479">Metal-binding</keyword>
<keyword evidence="9 13" id="KW-1133">Transmembrane helix</keyword>